<feature type="non-terminal residue" evidence="3">
    <location>
        <position position="1"/>
    </location>
</feature>
<dbReference type="GO" id="GO:0043386">
    <property type="term" value="P:mycotoxin biosynthetic process"/>
    <property type="evidence" value="ECO:0007669"/>
    <property type="project" value="InterPro"/>
</dbReference>
<dbReference type="PANTHER" id="PTHR33365">
    <property type="entry name" value="YALI0B05434P"/>
    <property type="match status" value="1"/>
</dbReference>
<sequence>QASDYRGKPTPELDEQWLKLWDYREFDVPESAWPRMNRTADPTIVRTPKGGGAALLWGMHQLHCLDWLRMWSYKDHYMARDGALPEHFHGLSDNLIRTHLDHCIDVLRQDMMCHVDVTPYFIVYDETAPVGETFDFSPHQKCRNFDKIRQWNVDNLAVE</sequence>
<evidence type="ECO:0000256" key="2">
    <source>
        <dbReference type="ARBA" id="ARBA00035112"/>
    </source>
</evidence>
<organism evidence="3 4">
    <name type="scientific">Karstenula rhodostoma CBS 690.94</name>
    <dbReference type="NCBI Taxonomy" id="1392251"/>
    <lineage>
        <taxon>Eukaryota</taxon>
        <taxon>Fungi</taxon>
        <taxon>Dikarya</taxon>
        <taxon>Ascomycota</taxon>
        <taxon>Pezizomycotina</taxon>
        <taxon>Dothideomycetes</taxon>
        <taxon>Pleosporomycetidae</taxon>
        <taxon>Pleosporales</taxon>
        <taxon>Massarineae</taxon>
        <taxon>Didymosphaeriaceae</taxon>
        <taxon>Karstenula</taxon>
    </lineage>
</organism>
<dbReference type="InterPro" id="IPR021765">
    <property type="entry name" value="UstYa-like"/>
</dbReference>
<comment type="caution">
    <text evidence="3">The sequence shown here is derived from an EMBL/GenBank/DDBJ whole genome shotgun (WGS) entry which is preliminary data.</text>
</comment>
<dbReference type="AlphaFoldDB" id="A0A9P4P8R6"/>
<keyword evidence="4" id="KW-1185">Reference proteome</keyword>
<dbReference type="PANTHER" id="PTHR33365:SF4">
    <property type="entry name" value="CYCLOCHLOROTINE BIOSYNTHESIS PROTEIN O"/>
    <property type="match status" value="1"/>
</dbReference>
<proteinExistence type="inferred from homology"/>
<dbReference type="Pfam" id="PF11807">
    <property type="entry name" value="UstYa"/>
    <property type="match status" value="1"/>
</dbReference>
<reference evidence="3" key="1">
    <citation type="journal article" date="2020" name="Stud. Mycol.">
        <title>101 Dothideomycetes genomes: a test case for predicting lifestyles and emergence of pathogens.</title>
        <authorList>
            <person name="Haridas S."/>
            <person name="Albert R."/>
            <person name="Binder M."/>
            <person name="Bloem J."/>
            <person name="Labutti K."/>
            <person name="Salamov A."/>
            <person name="Andreopoulos B."/>
            <person name="Baker S."/>
            <person name="Barry K."/>
            <person name="Bills G."/>
            <person name="Bluhm B."/>
            <person name="Cannon C."/>
            <person name="Castanera R."/>
            <person name="Culley D."/>
            <person name="Daum C."/>
            <person name="Ezra D."/>
            <person name="Gonzalez J."/>
            <person name="Henrissat B."/>
            <person name="Kuo A."/>
            <person name="Liang C."/>
            <person name="Lipzen A."/>
            <person name="Lutzoni F."/>
            <person name="Magnuson J."/>
            <person name="Mondo S."/>
            <person name="Nolan M."/>
            <person name="Ohm R."/>
            <person name="Pangilinan J."/>
            <person name="Park H.-J."/>
            <person name="Ramirez L."/>
            <person name="Alfaro M."/>
            <person name="Sun H."/>
            <person name="Tritt A."/>
            <person name="Yoshinaga Y."/>
            <person name="Zwiers L.-H."/>
            <person name="Turgeon B."/>
            <person name="Goodwin S."/>
            <person name="Spatafora J."/>
            <person name="Crous P."/>
            <person name="Grigoriev I."/>
        </authorList>
    </citation>
    <scope>NUCLEOTIDE SEQUENCE</scope>
    <source>
        <strain evidence="3">CBS 690.94</strain>
    </source>
</reference>
<name>A0A9P4P8R6_9PLEO</name>
<dbReference type="EMBL" id="MU001509">
    <property type="protein sequence ID" value="KAF2439302.1"/>
    <property type="molecule type" value="Genomic_DNA"/>
</dbReference>
<evidence type="ECO:0008006" key="5">
    <source>
        <dbReference type="Google" id="ProtNLM"/>
    </source>
</evidence>
<comment type="pathway">
    <text evidence="1">Mycotoxin biosynthesis.</text>
</comment>
<dbReference type="OrthoDB" id="3687641at2759"/>
<evidence type="ECO:0000313" key="3">
    <source>
        <dbReference type="EMBL" id="KAF2439302.1"/>
    </source>
</evidence>
<gene>
    <name evidence="3" type="ORF">P171DRAFT_370123</name>
</gene>
<protein>
    <recommendedName>
        <fullName evidence="5">Cyclochlorotine biosynthesis protein O</fullName>
    </recommendedName>
</protein>
<dbReference type="Proteomes" id="UP000799764">
    <property type="component" value="Unassembled WGS sequence"/>
</dbReference>
<accession>A0A9P4P8R6</accession>
<comment type="similarity">
    <text evidence="2">Belongs to the ustYa family.</text>
</comment>
<evidence type="ECO:0000256" key="1">
    <source>
        <dbReference type="ARBA" id="ARBA00004685"/>
    </source>
</evidence>
<evidence type="ECO:0000313" key="4">
    <source>
        <dbReference type="Proteomes" id="UP000799764"/>
    </source>
</evidence>